<dbReference type="FunFam" id="2.60.120.620:FF:000025">
    <property type="entry name" value="MGC115642 protein"/>
    <property type="match status" value="1"/>
</dbReference>
<dbReference type="Ensembl" id="ENSENLT00000010938.1">
    <property type="protein sequence ID" value="ENSENLP00000010460.1"/>
    <property type="gene ID" value="ENSENLG00000005058.1"/>
</dbReference>
<dbReference type="Gene3D" id="2.60.120.620">
    <property type="entry name" value="q2cbj1_9rhob like domain"/>
    <property type="match status" value="1"/>
</dbReference>
<dbReference type="Ensembl" id="ENSENLT00000010928.1">
    <property type="protein sequence ID" value="ENSENLP00000010452.1"/>
    <property type="gene ID" value="ENSENLG00000005058.1"/>
</dbReference>
<dbReference type="Proteomes" id="UP000472264">
    <property type="component" value="Chromosome 10"/>
</dbReference>
<dbReference type="InterPro" id="IPR008775">
    <property type="entry name" value="Phytyl_CoA_dOase-like"/>
</dbReference>
<dbReference type="Pfam" id="PF05721">
    <property type="entry name" value="PhyH"/>
    <property type="match status" value="1"/>
</dbReference>
<dbReference type="AlphaFoldDB" id="A0A665TJW6"/>
<keyword evidence="2" id="KW-0732">Signal</keyword>
<keyword evidence="4" id="KW-1185">Reference proteome</keyword>
<proteinExistence type="predicted"/>
<accession>A0A665TJW6</accession>
<name>A0A665TJW6_ECHNA</name>
<feature type="chain" id="PRO_5044624743" evidence="2">
    <location>
        <begin position="25"/>
        <end position="318"/>
    </location>
</feature>
<evidence type="ECO:0000256" key="2">
    <source>
        <dbReference type="SAM" id="SignalP"/>
    </source>
</evidence>
<organism evidence="3 4">
    <name type="scientific">Echeneis naucrates</name>
    <name type="common">Live sharksucker</name>
    <dbReference type="NCBI Taxonomy" id="173247"/>
    <lineage>
        <taxon>Eukaryota</taxon>
        <taxon>Metazoa</taxon>
        <taxon>Chordata</taxon>
        <taxon>Craniata</taxon>
        <taxon>Vertebrata</taxon>
        <taxon>Euteleostomi</taxon>
        <taxon>Actinopterygii</taxon>
        <taxon>Neopterygii</taxon>
        <taxon>Teleostei</taxon>
        <taxon>Neoteleostei</taxon>
        <taxon>Acanthomorphata</taxon>
        <taxon>Carangaria</taxon>
        <taxon>Carangiformes</taxon>
        <taxon>Echeneidae</taxon>
        <taxon>Echeneis</taxon>
    </lineage>
</organism>
<reference evidence="3" key="2">
    <citation type="submission" date="2025-05" db="UniProtKB">
        <authorList>
            <consortium name="Ensembl"/>
        </authorList>
    </citation>
    <scope>IDENTIFICATION</scope>
</reference>
<gene>
    <name evidence="3" type="primary">LOC115050331</name>
</gene>
<feature type="signal peptide" evidence="2">
    <location>
        <begin position="1"/>
        <end position="24"/>
    </location>
</feature>
<dbReference type="PANTHER" id="PTHR20883">
    <property type="entry name" value="PHYTANOYL-COA DIOXYGENASE DOMAIN CONTAINING 1"/>
    <property type="match status" value="1"/>
</dbReference>
<dbReference type="Ensembl" id="ENSENLT00000010900.1">
    <property type="protein sequence ID" value="ENSENLP00000010430.1"/>
    <property type="gene ID" value="ENSENLG00000005058.1"/>
</dbReference>
<dbReference type="Ensembl" id="ENSENLT00000010985.1">
    <property type="protein sequence ID" value="ENSENLP00000010501.1"/>
    <property type="gene ID" value="ENSENLG00000005058.1"/>
</dbReference>
<comment type="cofactor">
    <cofactor evidence="1">
        <name>Fe cation</name>
        <dbReference type="ChEBI" id="CHEBI:24875"/>
    </cofactor>
</comment>
<evidence type="ECO:0000313" key="4">
    <source>
        <dbReference type="Proteomes" id="UP000472264"/>
    </source>
</evidence>
<dbReference type="Ensembl" id="ENSENLT00000010950.1">
    <property type="protein sequence ID" value="ENSENLP00000010470.1"/>
    <property type="gene ID" value="ENSENLG00000005058.1"/>
</dbReference>
<dbReference type="PANTHER" id="PTHR20883:SF52">
    <property type="entry name" value="ALPHA-KETOGLUTARATE-DEPENDENT HYPOPHOSPHITE DIOXYGENASE-LIKE GENE A2 [PROVISIONAL]-RELATED"/>
    <property type="match status" value="1"/>
</dbReference>
<dbReference type="SUPFAM" id="SSF51197">
    <property type="entry name" value="Clavaminate synthase-like"/>
    <property type="match status" value="1"/>
</dbReference>
<dbReference type="OMA" id="QDIRYWG"/>
<protein>
    <submittedName>
        <fullName evidence="3">Zgc:174917</fullName>
    </submittedName>
</protein>
<dbReference type="Ensembl" id="ENSENLT00000010915.1">
    <property type="protein sequence ID" value="ENSENLP00000010443.1"/>
    <property type="gene ID" value="ENSENLG00000005058.1"/>
</dbReference>
<dbReference type="Ensembl" id="ENSENLT00000010973.1">
    <property type="protein sequence ID" value="ENSENLP00000010489.1"/>
    <property type="gene ID" value="ENSENLG00000005058.1"/>
</dbReference>
<sequence length="318" mass="36140">MENRINIQFFFLPKLLLPFLPTLTFPTNSKEFLPSTFWKQLRHQKSNSLITMASKLQETYKQQGFLTDLPVLDEVELRAARNAFAELEKEFGEDYTQYSLHNVHLQYPWVMGLTKHPKLMEVIKTILGPHVILLDSRFICKYPALRPANIQENEGETKPEKKTGQSGLPYVAWHQDMRYWGITGGPVVSVWLALDDSLKENGALRVIPGSHCSGMFPHRQATQSGNMLSVNQEIPDELVQVDEAVLCPLLAGSMSIHDGFLVHASDPNTSQRRRCGFVIRYVPTCAYPIQDPDRPRKFPAAKLISGTDQFNHFSDKST</sequence>
<evidence type="ECO:0000256" key="1">
    <source>
        <dbReference type="ARBA" id="ARBA00001962"/>
    </source>
</evidence>
<evidence type="ECO:0000313" key="3">
    <source>
        <dbReference type="Ensembl" id="ENSENLP00000010470.1"/>
    </source>
</evidence>
<reference evidence="3" key="1">
    <citation type="submission" date="2021-04" db="EMBL/GenBank/DDBJ databases">
        <authorList>
            <consortium name="Wellcome Sanger Institute Data Sharing"/>
        </authorList>
    </citation>
    <scope>NUCLEOTIDE SEQUENCE [LARGE SCALE GENOMIC DNA]</scope>
</reference>